<keyword evidence="2" id="KW-0732">Signal</keyword>
<evidence type="ECO:0000256" key="1">
    <source>
        <dbReference type="SAM" id="MobiDB-lite"/>
    </source>
</evidence>
<dbReference type="InParanoid" id="A0A3P8VK73"/>
<evidence type="ECO:0000313" key="4">
    <source>
        <dbReference type="Proteomes" id="UP000265120"/>
    </source>
</evidence>
<dbReference type="Proteomes" id="UP000265120">
    <property type="component" value="Chromosome 9"/>
</dbReference>
<dbReference type="STRING" id="244447.ENSCSEP00000014742"/>
<sequence>MKLLLLLCLIGSISAAPSPFHYLTHYTGPRQQTQLKTPFAPVPPLPQTAMPGGYSVELIYPHGFLGGANAGQSFHGFIKYSIPQPPGRQSVEVYYPYDFSQQRIITNVPPMTNVPQAIPFDFPPQNIPQQTLNIPTFDANPLPSQVPLQSLQDQPTQTNPLPTNV</sequence>
<dbReference type="AlphaFoldDB" id="A0A3P8VK73"/>
<protein>
    <submittedName>
        <fullName evidence="3">Secretory calcium-binding phosphoprotein 5</fullName>
    </submittedName>
</protein>
<feature type="signal peptide" evidence="2">
    <location>
        <begin position="1"/>
        <end position="15"/>
    </location>
</feature>
<dbReference type="GO" id="GO:0061648">
    <property type="term" value="P:tooth replacement"/>
    <property type="evidence" value="ECO:0007669"/>
    <property type="project" value="Ensembl"/>
</dbReference>
<feature type="compositionally biased region" description="Polar residues" evidence="1">
    <location>
        <begin position="142"/>
        <end position="165"/>
    </location>
</feature>
<dbReference type="GeneTree" id="ENSGT00390000005736"/>
<feature type="chain" id="PRO_5018105203" evidence="2">
    <location>
        <begin position="16"/>
        <end position="165"/>
    </location>
</feature>
<dbReference type="OMA" id="SHGFIKY"/>
<feature type="region of interest" description="Disordered" evidence="1">
    <location>
        <begin position="138"/>
        <end position="165"/>
    </location>
</feature>
<name>A0A3P8VK73_CYNSE</name>
<reference evidence="3 4" key="1">
    <citation type="journal article" date="2014" name="Nat. Genet.">
        <title>Whole-genome sequence of a flatfish provides insights into ZW sex chromosome evolution and adaptation to a benthic lifestyle.</title>
        <authorList>
            <person name="Chen S."/>
            <person name="Zhang G."/>
            <person name="Shao C."/>
            <person name="Huang Q."/>
            <person name="Liu G."/>
            <person name="Zhang P."/>
            <person name="Song W."/>
            <person name="An N."/>
            <person name="Chalopin D."/>
            <person name="Volff J.N."/>
            <person name="Hong Y."/>
            <person name="Li Q."/>
            <person name="Sha Z."/>
            <person name="Zhou H."/>
            <person name="Xie M."/>
            <person name="Yu Q."/>
            <person name="Liu Y."/>
            <person name="Xiang H."/>
            <person name="Wang N."/>
            <person name="Wu K."/>
            <person name="Yang C."/>
            <person name="Zhou Q."/>
            <person name="Liao X."/>
            <person name="Yang L."/>
            <person name="Hu Q."/>
            <person name="Zhang J."/>
            <person name="Meng L."/>
            <person name="Jin L."/>
            <person name="Tian Y."/>
            <person name="Lian J."/>
            <person name="Yang J."/>
            <person name="Miao G."/>
            <person name="Liu S."/>
            <person name="Liang Z."/>
            <person name="Yan F."/>
            <person name="Li Y."/>
            <person name="Sun B."/>
            <person name="Zhang H."/>
            <person name="Zhang J."/>
            <person name="Zhu Y."/>
            <person name="Du M."/>
            <person name="Zhao Y."/>
            <person name="Schartl M."/>
            <person name="Tang Q."/>
            <person name="Wang J."/>
        </authorList>
    </citation>
    <scope>NUCLEOTIDE SEQUENCE</scope>
</reference>
<dbReference type="Ensembl" id="ENSCSET00000014921.1">
    <property type="protein sequence ID" value="ENSCSEP00000014742.1"/>
    <property type="gene ID" value="ENSCSEG00000009482.1"/>
</dbReference>
<proteinExistence type="predicted"/>
<reference evidence="3" key="3">
    <citation type="submission" date="2025-09" db="UniProtKB">
        <authorList>
            <consortium name="Ensembl"/>
        </authorList>
    </citation>
    <scope>IDENTIFICATION</scope>
</reference>
<reference evidence="3" key="2">
    <citation type="submission" date="2025-08" db="UniProtKB">
        <authorList>
            <consortium name="Ensembl"/>
        </authorList>
    </citation>
    <scope>IDENTIFICATION</scope>
</reference>
<evidence type="ECO:0000313" key="3">
    <source>
        <dbReference type="Ensembl" id="ENSCSEP00000014742.1"/>
    </source>
</evidence>
<dbReference type="FunCoup" id="A0A3P8VK73">
    <property type="interactions" value="44"/>
</dbReference>
<evidence type="ECO:0000256" key="2">
    <source>
        <dbReference type="SAM" id="SignalP"/>
    </source>
</evidence>
<accession>A0A3P8VK73</accession>
<keyword evidence="4" id="KW-1185">Reference proteome</keyword>
<organism evidence="3 4">
    <name type="scientific">Cynoglossus semilaevis</name>
    <name type="common">Tongue sole</name>
    <dbReference type="NCBI Taxonomy" id="244447"/>
    <lineage>
        <taxon>Eukaryota</taxon>
        <taxon>Metazoa</taxon>
        <taxon>Chordata</taxon>
        <taxon>Craniata</taxon>
        <taxon>Vertebrata</taxon>
        <taxon>Euteleostomi</taxon>
        <taxon>Actinopterygii</taxon>
        <taxon>Neopterygii</taxon>
        <taxon>Teleostei</taxon>
        <taxon>Neoteleostei</taxon>
        <taxon>Acanthomorphata</taxon>
        <taxon>Carangaria</taxon>
        <taxon>Pleuronectiformes</taxon>
        <taxon>Pleuronectoidei</taxon>
        <taxon>Cynoglossidae</taxon>
        <taxon>Cynoglossinae</taxon>
        <taxon>Cynoglossus</taxon>
    </lineage>
</organism>